<dbReference type="AlphaFoldDB" id="A0A1Y0HI75"/>
<comment type="similarity">
    <text evidence="3 10">Belongs to the FKBP-type PPIase family.</text>
</comment>
<dbReference type="Proteomes" id="UP000196005">
    <property type="component" value="Chromosome"/>
</dbReference>
<evidence type="ECO:0000256" key="8">
    <source>
        <dbReference type="ARBA" id="ARBA00037071"/>
    </source>
</evidence>
<dbReference type="GO" id="GO:0003755">
    <property type="term" value="F:peptidyl-prolyl cis-trans isomerase activity"/>
    <property type="evidence" value="ECO:0007669"/>
    <property type="project" value="UniProtKB-UniRule"/>
</dbReference>
<reference evidence="13" key="1">
    <citation type="submission" date="2017-05" db="EMBL/GenBank/DDBJ databases">
        <title>Dechlorination kinetics govern the competition between two new strains of the genus Sulfurospirillum.</title>
        <authorList>
            <person name="Buttet G.F."/>
            <person name="Murray A.M."/>
            <person name="Goris T."/>
            <person name="Burion M."/>
            <person name="Lin B."/>
            <person name="Rolle M."/>
            <person name="Maillard J."/>
        </authorList>
    </citation>
    <scope>NUCLEOTIDE SEQUENCE [LARGE SCALE GENOMIC DNA]</scope>
    <source>
        <strain evidence="13">SL2-1</strain>
    </source>
</reference>
<comment type="function">
    <text evidence="8">Also involved in hydrogenase metallocenter assembly, probably by participating in the nickel insertion step. This function in hydrogenase biosynthesis requires chaperone activity and the presence of the metal-binding domain, but not PPIase activity.</text>
</comment>
<keyword evidence="7 9" id="KW-0413">Isomerase</keyword>
<gene>
    <name evidence="12" type="ORF">Sdiek1_0638</name>
</gene>
<keyword evidence="6" id="KW-0143">Chaperone</keyword>
<dbReference type="OrthoDB" id="9808891at2"/>
<dbReference type="InterPro" id="IPR048261">
    <property type="entry name" value="SlpA/SlyD-like_ins_sf"/>
</dbReference>
<dbReference type="PANTHER" id="PTHR47861">
    <property type="entry name" value="FKBP-TYPE PEPTIDYL-PROLYL CIS-TRANS ISOMERASE SLYD"/>
    <property type="match status" value="1"/>
</dbReference>
<accession>A0A1Y0HI75</accession>
<dbReference type="PANTHER" id="PTHR47861:SF3">
    <property type="entry name" value="FKBP-TYPE PEPTIDYL-PROLYL CIS-TRANS ISOMERASE SLYD"/>
    <property type="match status" value="1"/>
</dbReference>
<comment type="subcellular location">
    <subcellularLocation>
        <location evidence="2">Cytoplasm</location>
    </subcellularLocation>
</comment>
<evidence type="ECO:0000313" key="13">
    <source>
        <dbReference type="Proteomes" id="UP000196005"/>
    </source>
</evidence>
<name>A0A1Y0HI75_9BACT</name>
<dbReference type="InterPro" id="IPR001179">
    <property type="entry name" value="PPIase_FKBP_dom"/>
</dbReference>
<dbReference type="InterPro" id="IPR046357">
    <property type="entry name" value="PPIase_dom_sf"/>
</dbReference>
<evidence type="ECO:0000256" key="5">
    <source>
        <dbReference type="ARBA" id="ARBA00023110"/>
    </source>
</evidence>
<dbReference type="Gene3D" id="2.40.10.330">
    <property type="match status" value="1"/>
</dbReference>
<dbReference type="Pfam" id="PF00254">
    <property type="entry name" value="FKBP_C"/>
    <property type="match status" value="1"/>
</dbReference>
<evidence type="ECO:0000256" key="4">
    <source>
        <dbReference type="ARBA" id="ARBA00022490"/>
    </source>
</evidence>
<evidence type="ECO:0000256" key="9">
    <source>
        <dbReference type="PROSITE-ProRule" id="PRU00277"/>
    </source>
</evidence>
<feature type="domain" description="PPIase FKBP-type" evidence="11">
    <location>
        <begin position="6"/>
        <end position="91"/>
    </location>
</feature>
<dbReference type="KEGG" id="suls:Sdiek1_0638"/>
<keyword evidence="4" id="KW-0963">Cytoplasm</keyword>
<organism evidence="12 13">
    <name type="scientific">Sulfurospirillum diekertiae</name>
    <dbReference type="NCBI Taxonomy" id="1854492"/>
    <lineage>
        <taxon>Bacteria</taxon>
        <taxon>Pseudomonadati</taxon>
        <taxon>Campylobacterota</taxon>
        <taxon>Epsilonproteobacteria</taxon>
        <taxon>Campylobacterales</taxon>
        <taxon>Sulfurospirillaceae</taxon>
        <taxon>Sulfurospirillum</taxon>
    </lineage>
</organism>
<evidence type="ECO:0000256" key="2">
    <source>
        <dbReference type="ARBA" id="ARBA00004496"/>
    </source>
</evidence>
<protein>
    <recommendedName>
        <fullName evidence="10">Peptidyl-prolyl cis-trans isomerase</fullName>
        <ecNumber evidence="10">5.2.1.8</ecNumber>
    </recommendedName>
</protein>
<keyword evidence="5 9" id="KW-0697">Rotamase</keyword>
<proteinExistence type="inferred from homology"/>
<keyword evidence="13" id="KW-1185">Reference proteome</keyword>
<dbReference type="GO" id="GO:0005737">
    <property type="term" value="C:cytoplasm"/>
    <property type="evidence" value="ECO:0007669"/>
    <property type="project" value="UniProtKB-SubCell"/>
</dbReference>
<evidence type="ECO:0000256" key="6">
    <source>
        <dbReference type="ARBA" id="ARBA00023186"/>
    </source>
</evidence>
<dbReference type="Gene3D" id="3.10.50.40">
    <property type="match status" value="1"/>
</dbReference>
<dbReference type="GO" id="GO:0042026">
    <property type="term" value="P:protein refolding"/>
    <property type="evidence" value="ECO:0007669"/>
    <property type="project" value="UniProtKB-ARBA"/>
</dbReference>
<dbReference type="EC" id="5.2.1.8" evidence="10"/>
<comment type="catalytic activity">
    <reaction evidence="1 9 10">
        <text>[protein]-peptidylproline (omega=180) = [protein]-peptidylproline (omega=0)</text>
        <dbReference type="Rhea" id="RHEA:16237"/>
        <dbReference type="Rhea" id="RHEA-COMP:10747"/>
        <dbReference type="Rhea" id="RHEA-COMP:10748"/>
        <dbReference type="ChEBI" id="CHEBI:83833"/>
        <dbReference type="ChEBI" id="CHEBI:83834"/>
        <dbReference type="EC" id="5.2.1.8"/>
    </reaction>
</comment>
<evidence type="ECO:0000256" key="10">
    <source>
        <dbReference type="RuleBase" id="RU003915"/>
    </source>
</evidence>
<evidence type="ECO:0000256" key="1">
    <source>
        <dbReference type="ARBA" id="ARBA00000971"/>
    </source>
</evidence>
<dbReference type="PROSITE" id="PS50059">
    <property type="entry name" value="FKBP_PPIASE"/>
    <property type="match status" value="1"/>
</dbReference>
<dbReference type="SUPFAM" id="SSF54534">
    <property type="entry name" value="FKBP-like"/>
    <property type="match status" value="1"/>
</dbReference>
<evidence type="ECO:0000313" key="12">
    <source>
        <dbReference type="EMBL" id="ARU47807.1"/>
    </source>
</evidence>
<dbReference type="EMBL" id="CP021416">
    <property type="protein sequence ID" value="ARU47807.1"/>
    <property type="molecule type" value="Genomic_DNA"/>
</dbReference>
<evidence type="ECO:0000256" key="3">
    <source>
        <dbReference type="ARBA" id="ARBA00006577"/>
    </source>
</evidence>
<sequence>MSISDNQVVSIHYELRNVDNGEILDSNLNAAPLSFIVGKGQIIPGLEEKIKELKAGDNADIKVVAADAYGIYDENAVQTLPKEQFAGLELQAGMTLYGQGEHGETVQVIVKNFNDETVEIDFNHPLAGQDLLFAISILEVRDATADELLNGYVGGGHSCGCGAGGCGSHDHDDEGECCGGHDHGHDHEHGEGGCCGGESHSHGGGCCGSH</sequence>
<dbReference type="RefSeq" id="WP_087437850.1">
    <property type="nucleotide sequence ID" value="NZ_CP021416.1"/>
</dbReference>
<evidence type="ECO:0000259" key="11">
    <source>
        <dbReference type="PROSITE" id="PS50059"/>
    </source>
</evidence>
<evidence type="ECO:0000256" key="7">
    <source>
        <dbReference type="ARBA" id="ARBA00023235"/>
    </source>
</evidence>